<gene>
    <name evidence="2" type="ORF">jhhlp_008258</name>
</gene>
<evidence type="ECO:0000313" key="3">
    <source>
        <dbReference type="Proteomes" id="UP000233524"/>
    </source>
</evidence>
<dbReference type="STRING" id="41688.A0A2N3MXJ7"/>
<dbReference type="InterPro" id="IPR051783">
    <property type="entry name" value="NAD(P)-dependent_oxidoreduct"/>
</dbReference>
<dbReference type="EMBL" id="NLAX01001623">
    <property type="protein sequence ID" value="PKS04894.1"/>
    <property type="molecule type" value="Genomic_DNA"/>
</dbReference>
<dbReference type="InParanoid" id="A0A2N3MXJ7"/>
<dbReference type="PANTHER" id="PTHR48079:SF6">
    <property type="entry name" value="NAD(P)-BINDING DOMAIN-CONTAINING PROTEIN-RELATED"/>
    <property type="match status" value="1"/>
</dbReference>
<dbReference type="OrthoDB" id="10262413at2759"/>
<dbReference type="Proteomes" id="UP000233524">
    <property type="component" value="Unassembled WGS sequence"/>
</dbReference>
<comment type="caution">
    <text evidence="2">The sequence shown here is derived from an EMBL/GenBank/DDBJ whole genome shotgun (WGS) entry which is preliminary data.</text>
</comment>
<dbReference type="InterPro" id="IPR001509">
    <property type="entry name" value="Epimerase_deHydtase"/>
</dbReference>
<dbReference type="Pfam" id="PF01370">
    <property type="entry name" value="Epimerase"/>
    <property type="match status" value="1"/>
</dbReference>
<dbReference type="Gene3D" id="3.40.50.720">
    <property type="entry name" value="NAD(P)-binding Rossmann-like Domain"/>
    <property type="match status" value="1"/>
</dbReference>
<dbReference type="GO" id="GO:0004029">
    <property type="term" value="F:aldehyde dehydrogenase (NAD+) activity"/>
    <property type="evidence" value="ECO:0007669"/>
    <property type="project" value="TreeGrafter"/>
</dbReference>
<accession>A0A2N3MXJ7</accession>
<dbReference type="PANTHER" id="PTHR48079">
    <property type="entry name" value="PROTEIN YEEZ"/>
    <property type="match status" value="1"/>
</dbReference>
<reference evidence="2 3" key="1">
    <citation type="journal article" date="2017" name="G3 (Bethesda)">
        <title>First Draft Genome Sequence of the Pathogenic Fungus Lomentospora prolificans (Formerly Scedosporium prolificans).</title>
        <authorList>
            <person name="Luo R."/>
            <person name="Zimin A."/>
            <person name="Workman R."/>
            <person name="Fan Y."/>
            <person name="Pertea G."/>
            <person name="Grossman N."/>
            <person name="Wear M.P."/>
            <person name="Jia B."/>
            <person name="Miller H."/>
            <person name="Casadevall A."/>
            <person name="Timp W."/>
            <person name="Zhang S.X."/>
            <person name="Salzberg S.L."/>
        </authorList>
    </citation>
    <scope>NUCLEOTIDE SEQUENCE [LARGE SCALE GENOMIC DNA]</scope>
    <source>
        <strain evidence="2 3">JHH-5317</strain>
    </source>
</reference>
<evidence type="ECO:0000259" key="1">
    <source>
        <dbReference type="Pfam" id="PF01370"/>
    </source>
</evidence>
<evidence type="ECO:0000313" key="2">
    <source>
        <dbReference type="EMBL" id="PKS04894.1"/>
    </source>
</evidence>
<keyword evidence="3" id="KW-1185">Reference proteome</keyword>
<organism evidence="2 3">
    <name type="scientific">Lomentospora prolificans</name>
    <dbReference type="NCBI Taxonomy" id="41688"/>
    <lineage>
        <taxon>Eukaryota</taxon>
        <taxon>Fungi</taxon>
        <taxon>Dikarya</taxon>
        <taxon>Ascomycota</taxon>
        <taxon>Pezizomycotina</taxon>
        <taxon>Sordariomycetes</taxon>
        <taxon>Hypocreomycetidae</taxon>
        <taxon>Microascales</taxon>
        <taxon>Microascaceae</taxon>
        <taxon>Lomentospora</taxon>
    </lineage>
</organism>
<proteinExistence type="predicted"/>
<protein>
    <recommendedName>
        <fullName evidence="1">NAD-dependent epimerase/dehydratase domain-containing protein</fullName>
    </recommendedName>
</protein>
<dbReference type="AlphaFoldDB" id="A0A2N3MXJ7"/>
<dbReference type="VEuPathDB" id="FungiDB:jhhlp_008258"/>
<name>A0A2N3MXJ7_9PEZI</name>
<sequence>MVSSTNRILLTGATGYVGGTVLDHLIKSQEPSIQGLTFDLLVRGEDVAKKLREAYGDRVNPIQWAGLTDVPFIIETAANYDIIVNTGSGFIAAGAQAFVQGLARRVKPGQPAPWLLHISGCTNLGDRPLTETGFPDREWDDADGNAVYEFLKSEDARNPYPQRTTEIGVLTAAEETGVQAVTLNTPCIFGPGKGLFNKQGIIIPVIMRYVVSHGHGFKLNETSNFDWVHVEDLADAYVLLVRNILEREDRGIGYIPSGKNGVLFPAVGRALQTEIMQRCLDAAFDAGVLPREDTPQEKEIRQVTLKEIADEITAGLQDMAEQGWAGNKAQKGTMLKKLVGWNPKYLEDAWKRDFVDELNALKNGERGITMESCIGKKP</sequence>
<dbReference type="SUPFAM" id="SSF51735">
    <property type="entry name" value="NAD(P)-binding Rossmann-fold domains"/>
    <property type="match status" value="1"/>
</dbReference>
<dbReference type="GO" id="GO:0005737">
    <property type="term" value="C:cytoplasm"/>
    <property type="evidence" value="ECO:0007669"/>
    <property type="project" value="TreeGrafter"/>
</dbReference>
<dbReference type="InterPro" id="IPR036291">
    <property type="entry name" value="NAD(P)-bd_dom_sf"/>
</dbReference>
<feature type="domain" description="NAD-dependent epimerase/dehydratase" evidence="1">
    <location>
        <begin position="156"/>
        <end position="244"/>
    </location>
</feature>